<dbReference type="AlphaFoldDB" id="A0AA88ALI8"/>
<comment type="caution">
    <text evidence="1">The sequence shown here is derived from an EMBL/GenBank/DDBJ whole genome shotgun (WGS) entry which is preliminary data.</text>
</comment>
<evidence type="ECO:0000313" key="2">
    <source>
        <dbReference type="Proteomes" id="UP001187192"/>
    </source>
</evidence>
<name>A0AA88ALI8_FICCA</name>
<dbReference type="Proteomes" id="UP001187192">
    <property type="component" value="Unassembled WGS sequence"/>
</dbReference>
<dbReference type="EMBL" id="BTGU01000057">
    <property type="protein sequence ID" value="GMN55397.1"/>
    <property type="molecule type" value="Genomic_DNA"/>
</dbReference>
<sequence>MTGGTEIGTRKNDKGCESIPQTLRLETSGCVLNCWAISNSIVIFSRDVGTAQAQEENCKALHQVGHTVFWCFEEYETAGSGSVDRSSTRS</sequence>
<organism evidence="1 2">
    <name type="scientific">Ficus carica</name>
    <name type="common">Common fig</name>
    <dbReference type="NCBI Taxonomy" id="3494"/>
    <lineage>
        <taxon>Eukaryota</taxon>
        <taxon>Viridiplantae</taxon>
        <taxon>Streptophyta</taxon>
        <taxon>Embryophyta</taxon>
        <taxon>Tracheophyta</taxon>
        <taxon>Spermatophyta</taxon>
        <taxon>Magnoliopsida</taxon>
        <taxon>eudicotyledons</taxon>
        <taxon>Gunneridae</taxon>
        <taxon>Pentapetalae</taxon>
        <taxon>rosids</taxon>
        <taxon>fabids</taxon>
        <taxon>Rosales</taxon>
        <taxon>Moraceae</taxon>
        <taxon>Ficeae</taxon>
        <taxon>Ficus</taxon>
    </lineage>
</organism>
<reference evidence="1" key="1">
    <citation type="submission" date="2023-07" db="EMBL/GenBank/DDBJ databases">
        <title>draft genome sequence of fig (Ficus carica).</title>
        <authorList>
            <person name="Takahashi T."/>
            <person name="Nishimura K."/>
        </authorList>
    </citation>
    <scope>NUCLEOTIDE SEQUENCE</scope>
</reference>
<accession>A0AA88ALI8</accession>
<protein>
    <submittedName>
        <fullName evidence="1">Uncharacterized protein</fullName>
    </submittedName>
</protein>
<proteinExistence type="predicted"/>
<evidence type="ECO:0000313" key="1">
    <source>
        <dbReference type="EMBL" id="GMN55397.1"/>
    </source>
</evidence>
<keyword evidence="2" id="KW-1185">Reference proteome</keyword>
<gene>
    <name evidence="1" type="ORF">TIFTF001_024513</name>
</gene>